<reference evidence="2 3" key="1">
    <citation type="journal article" date="2020" name="ISME J.">
        <title>Uncovering the hidden diversity of litter-decomposition mechanisms in mushroom-forming fungi.</title>
        <authorList>
            <person name="Floudas D."/>
            <person name="Bentzer J."/>
            <person name="Ahren D."/>
            <person name="Johansson T."/>
            <person name="Persson P."/>
            <person name="Tunlid A."/>
        </authorList>
    </citation>
    <scope>NUCLEOTIDE SEQUENCE [LARGE SCALE GENOMIC DNA]</scope>
    <source>
        <strain evidence="2 3">CBS 101986</strain>
    </source>
</reference>
<dbReference type="AlphaFoldDB" id="A0A8H5B8I3"/>
<organism evidence="2 3">
    <name type="scientific">Psilocybe cf. subviscida</name>
    <dbReference type="NCBI Taxonomy" id="2480587"/>
    <lineage>
        <taxon>Eukaryota</taxon>
        <taxon>Fungi</taxon>
        <taxon>Dikarya</taxon>
        <taxon>Basidiomycota</taxon>
        <taxon>Agaricomycotina</taxon>
        <taxon>Agaricomycetes</taxon>
        <taxon>Agaricomycetidae</taxon>
        <taxon>Agaricales</taxon>
        <taxon>Agaricineae</taxon>
        <taxon>Strophariaceae</taxon>
        <taxon>Psilocybe</taxon>
    </lineage>
</organism>
<dbReference type="OrthoDB" id="5311848at2759"/>
<name>A0A8H5B8I3_9AGAR</name>
<evidence type="ECO:0000313" key="2">
    <source>
        <dbReference type="EMBL" id="KAF5318572.1"/>
    </source>
</evidence>
<keyword evidence="3" id="KW-1185">Reference proteome</keyword>
<dbReference type="EMBL" id="JAACJJ010000030">
    <property type="protein sequence ID" value="KAF5318572.1"/>
    <property type="molecule type" value="Genomic_DNA"/>
</dbReference>
<keyword evidence="1" id="KW-0472">Membrane</keyword>
<sequence length="239" mass="26426">MGFSQMEGAFLRVIANVEQVSIRLDNAAQQIQSIRAGQEETKAAASALTYSLVDLTNATSFELGKLNRTLHDVGQQLHVQLRRDAHPWRHIVMKTLELVYRADPGSVAYVEQLFSFKLFLTLLGFGWTAMRAACSVAAALAMFVFLGTRRAFVSHKPIRDLWACLGLMGTSNLKLAAPPDFKWQQAQMSAPNYPAAAMIPAARILYLPGFEGGASDRQIAPGRRKRVSRIPDRLCIPPN</sequence>
<feature type="transmembrane region" description="Helical" evidence="1">
    <location>
        <begin position="118"/>
        <end position="146"/>
    </location>
</feature>
<accession>A0A8H5B8I3</accession>
<evidence type="ECO:0000313" key="3">
    <source>
        <dbReference type="Proteomes" id="UP000567179"/>
    </source>
</evidence>
<dbReference type="Proteomes" id="UP000567179">
    <property type="component" value="Unassembled WGS sequence"/>
</dbReference>
<keyword evidence="1" id="KW-1133">Transmembrane helix</keyword>
<protein>
    <submittedName>
        <fullName evidence="2">Uncharacterized protein</fullName>
    </submittedName>
</protein>
<keyword evidence="1" id="KW-0812">Transmembrane</keyword>
<comment type="caution">
    <text evidence="2">The sequence shown here is derived from an EMBL/GenBank/DDBJ whole genome shotgun (WGS) entry which is preliminary data.</text>
</comment>
<evidence type="ECO:0000256" key="1">
    <source>
        <dbReference type="SAM" id="Phobius"/>
    </source>
</evidence>
<gene>
    <name evidence="2" type="ORF">D9619_010836</name>
</gene>
<proteinExistence type="predicted"/>